<dbReference type="GeneID" id="80820904"/>
<evidence type="ECO:0000256" key="2">
    <source>
        <dbReference type="PIRSR" id="PIRSR000390-1"/>
    </source>
</evidence>
<dbReference type="InterPro" id="IPR020026">
    <property type="entry name" value="PseC"/>
</dbReference>
<dbReference type="Proteomes" id="UP000182932">
    <property type="component" value="Unassembled WGS sequence"/>
</dbReference>
<accession>A0A975WEX6</accession>
<protein>
    <submittedName>
        <fullName evidence="5">UDP-4-amino-4,6-dideoxy-N-acetyl-beta-L-altrosamine transaminase</fullName>
    </submittedName>
</protein>
<organism evidence="5 6">
    <name type="scientific">Marinovum algicola</name>
    <dbReference type="NCBI Taxonomy" id="42444"/>
    <lineage>
        <taxon>Bacteria</taxon>
        <taxon>Pseudomonadati</taxon>
        <taxon>Pseudomonadota</taxon>
        <taxon>Alphaproteobacteria</taxon>
        <taxon>Rhodobacterales</taxon>
        <taxon>Roseobacteraceae</taxon>
        <taxon>Marinovum</taxon>
    </lineage>
</organism>
<comment type="similarity">
    <text evidence="1 4">Belongs to the DegT/DnrJ/EryC1 family.</text>
</comment>
<feature type="modified residue" description="N6-(pyridoxal phosphate)lysine" evidence="3">
    <location>
        <position position="188"/>
    </location>
</feature>
<keyword evidence="3 4" id="KW-0663">Pyridoxal phosphate</keyword>
<dbReference type="GO" id="GO:0000271">
    <property type="term" value="P:polysaccharide biosynthetic process"/>
    <property type="evidence" value="ECO:0007669"/>
    <property type="project" value="TreeGrafter"/>
</dbReference>
<dbReference type="PANTHER" id="PTHR30244">
    <property type="entry name" value="TRANSAMINASE"/>
    <property type="match status" value="1"/>
</dbReference>
<feature type="active site" description="Proton acceptor" evidence="2">
    <location>
        <position position="188"/>
    </location>
</feature>
<evidence type="ECO:0000313" key="5">
    <source>
        <dbReference type="EMBL" id="SEK09326.1"/>
    </source>
</evidence>
<gene>
    <name evidence="5" type="ORF">SAMN04487940_12923</name>
</gene>
<dbReference type="AlphaFoldDB" id="A0A975WEX6"/>
<dbReference type="InterPro" id="IPR015422">
    <property type="entry name" value="PyrdxlP-dep_Trfase_small"/>
</dbReference>
<evidence type="ECO:0000256" key="3">
    <source>
        <dbReference type="PIRSR" id="PIRSR000390-2"/>
    </source>
</evidence>
<dbReference type="InterPro" id="IPR015421">
    <property type="entry name" value="PyrdxlP-dep_Trfase_major"/>
</dbReference>
<dbReference type="InterPro" id="IPR015424">
    <property type="entry name" value="PyrdxlP-dep_Trfase"/>
</dbReference>
<evidence type="ECO:0000256" key="1">
    <source>
        <dbReference type="ARBA" id="ARBA00037999"/>
    </source>
</evidence>
<dbReference type="SUPFAM" id="SSF53383">
    <property type="entry name" value="PLP-dependent transferases"/>
    <property type="match status" value="1"/>
</dbReference>
<sequence>MIPYGRQDITEADLAAVRDVLTSDFITQGPAIAGFEADLAAYCGVKHAVAMSSATSALHVAYMALGLGQGDLLWTSPNTFVATSNAALYCGADVDFIDIDPDSYNICLDTLEARLAAAEKAGRLPKIVTPVHFAGQCCDMERLGALKAKYGFALVEDASHAVGGDYRDGKIGNCAHSDITIFSFHPVKIITTAEGGMAMTNDDELAAVMAMLRTHGITREPERMRGEGDGPWYYQQTLLGYNYRITDLQAALGRSQLTRLDAYIDARHERRAVYDRALADLPLKLPAQADYQRSGLHLYPVLVTDDAPVDRKTAFTRLRALGIGVNVLYIPVYLQPWYRDLGFGPGHCPNAEDYYSRMITIPMYATLSAEDQQTVIDRLHEVFDG</sequence>
<name>A0A975WEX6_9RHOB</name>
<comment type="caution">
    <text evidence="5">The sequence shown here is derived from an EMBL/GenBank/DDBJ whole genome shotgun (WGS) entry which is preliminary data.</text>
</comment>
<dbReference type="EMBL" id="FNYY01000029">
    <property type="protein sequence ID" value="SEK09326.1"/>
    <property type="molecule type" value="Genomic_DNA"/>
</dbReference>
<dbReference type="GO" id="GO:0008483">
    <property type="term" value="F:transaminase activity"/>
    <property type="evidence" value="ECO:0007669"/>
    <property type="project" value="TreeGrafter"/>
</dbReference>
<dbReference type="NCBIfam" id="TIGR03588">
    <property type="entry name" value="PseC"/>
    <property type="match status" value="1"/>
</dbReference>
<dbReference type="PANTHER" id="PTHR30244:SF34">
    <property type="entry name" value="DTDP-4-AMINO-4,6-DIDEOXYGALACTOSE TRANSAMINASE"/>
    <property type="match status" value="1"/>
</dbReference>
<dbReference type="Gene3D" id="3.90.1150.10">
    <property type="entry name" value="Aspartate Aminotransferase, domain 1"/>
    <property type="match status" value="1"/>
</dbReference>
<dbReference type="PIRSF" id="PIRSF000390">
    <property type="entry name" value="PLP_StrS"/>
    <property type="match status" value="1"/>
</dbReference>
<evidence type="ECO:0000313" key="6">
    <source>
        <dbReference type="Proteomes" id="UP000182932"/>
    </source>
</evidence>
<proteinExistence type="inferred from homology"/>
<dbReference type="RefSeq" id="WP_074839902.1">
    <property type="nucleotide sequence ID" value="NZ_FNYY01000029.1"/>
</dbReference>
<dbReference type="CDD" id="cd00616">
    <property type="entry name" value="AHBA_syn"/>
    <property type="match status" value="1"/>
</dbReference>
<keyword evidence="6" id="KW-1185">Reference proteome</keyword>
<dbReference type="InterPro" id="IPR000653">
    <property type="entry name" value="DegT/StrS_aminotransferase"/>
</dbReference>
<dbReference type="GO" id="GO:0030170">
    <property type="term" value="F:pyridoxal phosphate binding"/>
    <property type="evidence" value="ECO:0007669"/>
    <property type="project" value="TreeGrafter"/>
</dbReference>
<dbReference type="Pfam" id="PF01041">
    <property type="entry name" value="DegT_DnrJ_EryC1"/>
    <property type="match status" value="1"/>
</dbReference>
<dbReference type="Gene3D" id="3.40.640.10">
    <property type="entry name" value="Type I PLP-dependent aspartate aminotransferase-like (Major domain)"/>
    <property type="match status" value="1"/>
</dbReference>
<evidence type="ECO:0000256" key="4">
    <source>
        <dbReference type="RuleBase" id="RU004508"/>
    </source>
</evidence>
<reference evidence="5 6" key="1">
    <citation type="submission" date="2016-10" db="EMBL/GenBank/DDBJ databases">
        <authorList>
            <person name="Varghese N."/>
            <person name="Submissions S."/>
        </authorList>
    </citation>
    <scope>NUCLEOTIDE SEQUENCE [LARGE SCALE GENOMIC DNA]</scope>
    <source>
        <strain evidence="5 6">FF3</strain>
    </source>
</reference>